<dbReference type="STRING" id="225004.SAMN02745152_01324"/>
<dbReference type="RefSeq" id="WP_078931069.1">
    <property type="nucleotide sequence ID" value="NZ_FUXC01000007.1"/>
</dbReference>
<name>A0A1T4NTR0_9SPIR</name>
<keyword evidence="2" id="KW-1185">Reference proteome</keyword>
<protein>
    <recommendedName>
        <fullName evidence="3">KIF-binding protein</fullName>
    </recommendedName>
</protein>
<dbReference type="EMBL" id="FUXC01000007">
    <property type="protein sequence ID" value="SJZ82623.1"/>
    <property type="molecule type" value="Genomic_DNA"/>
</dbReference>
<reference evidence="1 2" key="1">
    <citation type="submission" date="2017-02" db="EMBL/GenBank/DDBJ databases">
        <authorList>
            <person name="Peterson S.W."/>
        </authorList>
    </citation>
    <scope>NUCLEOTIDE SEQUENCE [LARGE SCALE GENOMIC DNA]</scope>
    <source>
        <strain evidence="1 2">ATCC BAA-909</strain>
    </source>
</reference>
<proteinExistence type="predicted"/>
<evidence type="ECO:0000313" key="2">
    <source>
        <dbReference type="Proteomes" id="UP000190395"/>
    </source>
</evidence>
<gene>
    <name evidence="1" type="ORF">SAMN02745152_01324</name>
</gene>
<accession>A0A1T4NTR0</accession>
<evidence type="ECO:0008006" key="3">
    <source>
        <dbReference type="Google" id="ProtNLM"/>
    </source>
</evidence>
<sequence length="267" mass="31089">MAKISTENRELFNAKIVPYKDEINAHLEKEKEVLALIEKEKNNVGYKKLFLCEDQIYIATLWIAINNLSVEILDTKNNDALNDARKCLYKAIIHLEEVVTAVINCPYSEIEDKVSEIENTPLEKRFYIVKKLGLAIQLLVDAFGENTKWKWSFVELRGRFCTVAKNLIPMKQACKDYFDPRSADYDNTVYYIRLVLKLLDQSATQYRDRYELSTHRIDDMNAAINYLLALRRLQILLSMKDEAEETKKKALVWREKLEADHKSGIAS</sequence>
<dbReference type="AlphaFoldDB" id="A0A1T4NTR0"/>
<dbReference type="OrthoDB" id="362649at2"/>
<evidence type="ECO:0000313" key="1">
    <source>
        <dbReference type="EMBL" id="SJZ82623.1"/>
    </source>
</evidence>
<dbReference type="GeneID" id="303367561"/>
<dbReference type="Proteomes" id="UP000190395">
    <property type="component" value="Unassembled WGS sequence"/>
</dbReference>
<organism evidence="1 2">
    <name type="scientific">Treponema berlinense</name>
    <dbReference type="NCBI Taxonomy" id="225004"/>
    <lineage>
        <taxon>Bacteria</taxon>
        <taxon>Pseudomonadati</taxon>
        <taxon>Spirochaetota</taxon>
        <taxon>Spirochaetia</taxon>
        <taxon>Spirochaetales</taxon>
        <taxon>Treponemataceae</taxon>
        <taxon>Treponema</taxon>
    </lineage>
</organism>